<evidence type="ECO:0008006" key="4">
    <source>
        <dbReference type="Google" id="ProtNLM"/>
    </source>
</evidence>
<dbReference type="EMBL" id="CP086717">
    <property type="protein sequence ID" value="WOO82203.1"/>
    <property type="molecule type" value="Genomic_DNA"/>
</dbReference>
<proteinExistence type="predicted"/>
<dbReference type="GeneID" id="87808930"/>
<dbReference type="RefSeq" id="XP_062628235.1">
    <property type="nucleotide sequence ID" value="XM_062772251.1"/>
</dbReference>
<accession>A0AAF0Y8K4</accession>
<evidence type="ECO:0000256" key="1">
    <source>
        <dbReference type="SAM" id="MobiDB-lite"/>
    </source>
</evidence>
<feature type="region of interest" description="Disordered" evidence="1">
    <location>
        <begin position="369"/>
        <end position="460"/>
    </location>
</feature>
<protein>
    <recommendedName>
        <fullName evidence="4">F-box domain-containing protein</fullName>
    </recommendedName>
</protein>
<gene>
    <name evidence="2" type="ORF">LOC62_04G005702</name>
</gene>
<keyword evidence="3" id="KW-1185">Reference proteome</keyword>
<feature type="compositionally biased region" description="Polar residues" evidence="1">
    <location>
        <begin position="381"/>
        <end position="395"/>
    </location>
</feature>
<organism evidence="2 3">
    <name type="scientific">Vanrija pseudolonga</name>
    <dbReference type="NCBI Taxonomy" id="143232"/>
    <lineage>
        <taxon>Eukaryota</taxon>
        <taxon>Fungi</taxon>
        <taxon>Dikarya</taxon>
        <taxon>Basidiomycota</taxon>
        <taxon>Agaricomycotina</taxon>
        <taxon>Tremellomycetes</taxon>
        <taxon>Trichosporonales</taxon>
        <taxon>Trichosporonaceae</taxon>
        <taxon>Vanrija</taxon>
    </lineage>
</organism>
<name>A0AAF0Y8K4_9TREE</name>
<evidence type="ECO:0000313" key="3">
    <source>
        <dbReference type="Proteomes" id="UP000827549"/>
    </source>
</evidence>
<reference evidence="2" key="1">
    <citation type="submission" date="2023-10" db="EMBL/GenBank/DDBJ databases">
        <authorList>
            <person name="Noh H."/>
        </authorList>
    </citation>
    <scope>NUCLEOTIDE SEQUENCE</scope>
    <source>
        <strain evidence="2">DUCC4014</strain>
    </source>
</reference>
<evidence type="ECO:0000313" key="2">
    <source>
        <dbReference type="EMBL" id="WOO82203.1"/>
    </source>
</evidence>
<sequence length="634" mass="70694">MTTASIASKGKLREDDQGAQLGLLDLPGDILSQIAAYLPLSDVIQFLSLHSAIHELTHSHLTPLRPVIRDALRRGPPYPTALEVLPSISHLLAADDGALFLDVLVRAPAKWILERFELGRWRDHIWQEAFDRRFLPSWKRYKLPEDSWRAAFLRTLGRIDHRAVGCAHHESWTRFLTLRRNGSAAINRIYTRTFNPMEIYDELKHQSNLDDYPTQMRVVVHLQDVRILAVGVISEKPSYYTNPNAHLLLHPPLLRQRGDVELEEYRPFNMEQDTAPEKTRRATAPALVPAPSLVPTSPVLQPDMAPLARSTSAGSTYSIGGSAIPFGSLENTSFLSTLSNWIPRRRSSTDVDPETDRLLMLDGTRLTTVRSRDEDRRRWSFSRSGRANSVSSPGARSTALPVQLQPDGPSRPSVASPTPPTTVLPTLPEDHSPPKASMSTPAPPESEVRRTPSPPPRRLPYPVLTYPTPAFSHELYPNHTPSHQTHMMVPSTDRPIPGQEPAFDSVPVVRDLRSDHEERGADVDGALWSNNEAAWPDGEQMTEWASHSSTRRRWVGPVILIAQLFPSSRKEAIPVGVARDAPVEGANPEFGPQGKYMSLGWEDLGALFPWIELRGSGAFHDVRRAGMGFETAES</sequence>
<dbReference type="AlphaFoldDB" id="A0AAF0Y8K4"/>
<dbReference type="Proteomes" id="UP000827549">
    <property type="component" value="Chromosome 4"/>
</dbReference>